<dbReference type="RefSeq" id="WP_184840413.1">
    <property type="nucleotide sequence ID" value="NZ_JACHMN010000002.1"/>
</dbReference>
<protein>
    <submittedName>
        <fullName evidence="1">Uncharacterized protein</fullName>
    </submittedName>
</protein>
<accession>A0A841BZ97</accession>
<sequence>MPVKAIAPAAAGDPLEVLWTAGHPVAEAAGRICSSHWSSFSDLIGGVACRLCWEEAIWKDRMFAEECDLPLDIDPDPSYIDEIAVEKALRSLDPTSSEARIDFALTEFALTELERHEARRRLAQLRDRRGVRRFACSRAAAARRAGGGR</sequence>
<evidence type="ECO:0000313" key="1">
    <source>
        <dbReference type="EMBL" id="MBB5871991.1"/>
    </source>
</evidence>
<comment type="caution">
    <text evidence="1">The sequence shown here is derived from an EMBL/GenBank/DDBJ whole genome shotgun (WGS) entry which is preliminary data.</text>
</comment>
<organism evidence="1 2">
    <name type="scientific">Allocatelliglobosispora scoriae</name>
    <dbReference type="NCBI Taxonomy" id="643052"/>
    <lineage>
        <taxon>Bacteria</taxon>
        <taxon>Bacillati</taxon>
        <taxon>Actinomycetota</taxon>
        <taxon>Actinomycetes</taxon>
        <taxon>Micromonosporales</taxon>
        <taxon>Micromonosporaceae</taxon>
        <taxon>Allocatelliglobosispora</taxon>
    </lineage>
</organism>
<evidence type="ECO:0000313" key="2">
    <source>
        <dbReference type="Proteomes" id="UP000587527"/>
    </source>
</evidence>
<name>A0A841BZ97_9ACTN</name>
<reference evidence="1 2" key="1">
    <citation type="submission" date="2020-08" db="EMBL/GenBank/DDBJ databases">
        <title>Sequencing the genomes of 1000 actinobacteria strains.</title>
        <authorList>
            <person name="Klenk H.-P."/>
        </authorList>
    </citation>
    <scope>NUCLEOTIDE SEQUENCE [LARGE SCALE GENOMIC DNA]</scope>
    <source>
        <strain evidence="1 2">DSM 45362</strain>
    </source>
</reference>
<dbReference type="EMBL" id="JACHMN010000002">
    <property type="protein sequence ID" value="MBB5871991.1"/>
    <property type="molecule type" value="Genomic_DNA"/>
</dbReference>
<dbReference type="AlphaFoldDB" id="A0A841BZ97"/>
<gene>
    <name evidence="1" type="ORF">F4553_005370</name>
</gene>
<keyword evidence="2" id="KW-1185">Reference proteome</keyword>
<proteinExistence type="predicted"/>
<dbReference type="Proteomes" id="UP000587527">
    <property type="component" value="Unassembled WGS sequence"/>
</dbReference>